<organism evidence="2 3">
    <name type="scientific">Dactylosporangium fulvum</name>
    <dbReference type="NCBI Taxonomy" id="53359"/>
    <lineage>
        <taxon>Bacteria</taxon>
        <taxon>Bacillati</taxon>
        <taxon>Actinomycetota</taxon>
        <taxon>Actinomycetes</taxon>
        <taxon>Micromonosporales</taxon>
        <taxon>Micromonosporaceae</taxon>
        <taxon>Dactylosporangium</taxon>
    </lineage>
</organism>
<sequence length="83" mass="8545">MWKTKIAPLAVAFVAVGGIIAGLATVAAAGPLPGTGCPIGYVVAYTDQSYGGGATGNVRAGLRVKPWMADSSCVKARYRHRPR</sequence>
<reference evidence="2" key="1">
    <citation type="submission" date="2021-04" db="EMBL/GenBank/DDBJ databases">
        <authorList>
            <person name="Hartkoorn R.C."/>
            <person name="Beaudoing E."/>
            <person name="Hot D."/>
        </authorList>
    </citation>
    <scope>NUCLEOTIDE SEQUENCE</scope>
    <source>
        <strain evidence="2">NRRL B-16292</strain>
    </source>
</reference>
<feature type="chain" id="PRO_5046643603" description="Secreted protein" evidence="1">
    <location>
        <begin position="30"/>
        <end position="83"/>
    </location>
</feature>
<evidence type="ECO:0000313" key="2">
    <source>
        <dbReference type="EMBL" id="UWP81589.1"/>
    </source>
</evidence>
<dbReference type="Proteomes" id="UP001059617">
    <property type="component" value="Chromosome"/>
</dbReference>
<dbReference type="RefSeq" id="WP_259859356.1">
    <property type="nucleotide sequence ID" value="NZ_BAAAST010000034.1"/>
</dbReference>
<evidence type="ECO:0000313" key="3">
    <source>
        <dbReference type="Proteomes" id="UP001059617"/>
    </source>
</evidence>
<dbReference type="EMBL" id="CP073720">
    <property type="protein sequence ID" value="UWP81589.1"/>
    <property type="molecule type" value="Genomic_DNA"/>
</dbReference>
<reference evidence="2" key="2">
    <citation type="submission" date="2022-09" db="EMBL/GenBank/DDBJ databases">
        <title>Biosynthetic gene clusters of Dactylosporangioum fulvum.</title>
        <authorList>
            <person name="Caradec T."/>
        </authorList>
    </citation>
    <scope>NUCLEOTIDE SEQUENCE</scope>
    <source>
        <strain evidence="2">NRRL B-16292</strain>
    </source>
</reference>
<keyword evidence="1" id="KW-0732">Signal</keyword>
<evidence type="ECO:0000256" key="1">
    <source>
        <dbReference type="SAM" id="SignalP"/>
    </source>
</evidence>
<feature type="signal peptide" evidence="1">
    <location>
        <begin position="1"/>
        <end position="29"/>
    </location>
</feature>
<proteinExistence type="predicted"/>
<protein>
    <recommendedName>
        <fullName evidence="4">Secreted protein</fullName>
    </recommendedName>
</protein>
<evidence type="ECO:0008006" key="4">
    <source>
        <dbReference type="Google" id="ProtNLM"/>
    </source>
</evidence>
<keyword evidence="3" id="KW-1185">Reference proteome</keyword>
<name>A0ABY5VX07_9ACTN</name>
<gene>
    <name evidence="2" type="ORF">Dfulv_41805</name>
</gene>
<accession>A0ABY5VX07</accession>